<dbReference type="Gene3D" id="3.50.30.60">
    <property type="entry name" value="LD-carboxypeptidase A C-terminal domain-like"/>
    <property type="match status" value="1"/>
</dbReference>
<evidence type="ECO:0000313" key="5">
    <source>
        <dbReference type="EMBL" id="WYJ77813.1"/>
    </source>
</evidence>
<name>A0ABZ2SPW6_9ENTE</name>
<dbReference type="Pfam" id="PF17676">
    <property type="entry name" value="Peptidase_S66C"/>
    <property type="match status" value="1"/>
</dbReference>
<dbReference type="EMBL" id="CP147251">
    <property type="protein sequence ID" value="WYJ77813.1"/>
    <property type="molecule type" value="Genomic_DNA"/>
</dbReference>
<dbReference type="CDD" id="cd07062">
    <property type="entry name" value="Peptidase_S66_mccF_like"/>
    <property type="match status" value="1"/>
</dbReference>
<evidence type="ECO:0000256" key="2">
    <source>
        <dbReference type="ARBA" id="ARBA00022801"/>
    </source>
</evidence>
<dbReference type="SUPFAM" id="SSF52317">
    <property type="entry name" value="Class I glutamine amidotransferase-like"/>
    <property type="match status" value="1"/>
</dbReference>
<evidence type="ECO:0008006" key="7">
    <source>
        <dbReference type="Google" id="ProtNLM"/>
    </source>
</evidence>
<comment type="similarity">
    <text evidence="1">Belongs to the peptidase S66 family.</text>
</comment>
<feature type="domain" description="LD-carboxypeptidase N-terminal" evidence="3">
    <location>
        <begin position="13"/>
        <end position="133"/>
    </location>
</feature>
<keyword evidence="2" id="KW-0378">Hydrolase</keyword>
<dbReference type="RefSeq" id="WP_207940088.1">
    <property type="nucleotide sequence ID" value="NZ_CP147251.1"/>
</dbReference>
<keyword evidence="6" id="KW-1185">Reference proteome</keyword>
<dbReference type="PANTHER" id="PTHR30237:SF4">
    <property type="entry name" value="LD-CARBOXYPEPTIDASE C-TERMINAL DOMAIN-CONTAINING PROTEIN"/>
    <property type="match status" value="1"/>
</dbReference>
<dbReference type="InterPro" id="IPR040449">
    <property type="entry name" value="Peptidase_S66_N"/>
</dbReference>
<protein>
    <recommendedName>
        <fullName evidence="7">LD-carboxypeptidase</fullName>
    </recommendedName>
</protein>
<sequence length="344" mass="39021">MIKPKPLSKGDTIAFITLSSGMAGEEIFQYRWEIAKKRLEALGYRVVLTPNAIQSSEYIHQHPEKRAQDLMDALQNPEIDAIICMIGGSDTIRLLPYIDFEIIANYPKLFVGYSDTTINHFMFYHANVASIYGPTALVEFAENKNIHEYTLTHFLELVAGEKSSIPLIASPQWTSEFLDWTNPKNAEIRRTMQKEQYFHEFLQGEGVVHGKLLGGCLETFPMMIGTKIWPRLEEWKGKVLFIETSELSLSPSLFAIILRGLAAQGIFHQIAGILMGKPVNEQFYEEYKSSLIQIISEECRLEELPIVYNLNFGHTAPIMSLPIGCTIEIDCMKKSLILLESPVK</sequence>
<proteinExistence type="inferred from homology"/>
<dbReference type="PIRSF" id="PIRSF028757">
    <property type="entry name" value="LD-carboxypeptidase"/>
    <property type="match status" value="1"/>
</dbReference>
<dbReference type="Pfam" id="PF02016">
    <property type="entry name" value="Peptidase_S66"/>
    <property type="match status" value="1"/>
</dbReference>
<organism evidence="5 6">
    <name type="scientific">Candidatus Enterococcus lowellii</name>
    <dbReference type="NCBI Taxonomy" id="2230877"/>
    <lineage>
        <taxon>Bacteria</taxon>
        <taxon>Bacillati</taxon>
        <taxon>Bacillota</taxon>
        <taxon>Bacilli</taxon>
        <taxon>Lactobacillales</taxon>
        <taxon>Enterococcaceae</taxon>
        <taxon>Enterococcus</taxon>
    </lineage>
</organism>
<dbReference type="PANTHER" id="PTHR30237">
    <property type="entry name" value="MURAMOYLTETRAPEPTIDE CARBOXYPEPTIDASE"/>
    <property type="match status" value="1"/>
</dbReference>
<gene>
    <name evidence="5" type="ORF">DOK78_002451</name>
</gene>
<dbReference type="InterPro" id="IPR027461">
    <property type="entry name" value="Carboxypeptidase_A_C_sf"/>
</dbReference>
<evidence type="ECO:0000256" key="1">
    <source>
        <dbReference type="ARBA" id="ARBA00010233"/>
    </source>
</evidence>
<feature type="domain" description="LD-carboxypeptidase C-terminal" evidence="4">
    <location>
        <begin position="210"/>
        <end position="329"/>
    </location>
</feature>
<dbReference type="SUPFAM" id="SSF141986">
    <property type="entry name" value="LD-carboxypeptidase A C-terminal domain-like"/>
    <property type="match status" value="1"/>
</dbReference>
<evidence type="ECO:0000313" key="6">
    <source>
        <dbReference type="Proteomes" id="UP000664701"/>
    </source>
</evidence>
<accession>A0ABZ2SPW6</accession>
<dbReference type="Gene3D" id="3.40.50.10740">
    <property type="entry name" value="Class I glutamine amidotransferase-like"/>
    <property type="match status" value="1"/>
</dbReference>
<reference evidence="5 6" key="1">
    <citation type="submission" date="2024-03" db="EMBL/GenBank/DDBJ databases">
        <title>The Genome Sequence of Enterococcus sp. DIV2402.</title>
        <authorList>
            <consortium name="The Broad Institute Genomics Platform"/>
            <consortium name="The Broad Institute Microbial Omics Core"/>
            <consortium name="The Broad Institute Genomic Center for Infectious Diseases"/>
            <person name="Earl A."/>
            <person name="Manson A."/>
            <person name="Gilmore M."/>
            <person name="Schwartman J."/>
            <person name="Shea T."/>
            <person name="Abouelleil A."/>
            <person name="Cao P."/>
            <person name="Chapman S."/>
            <person name="Cusick C."/>
            <person name="Young S."/>
            <person name="Neafsey D."/>
            <person name="Nusbaum C."/>
            <person name="Birren B."/>
        </authorList>
    </citation>
    <scope>NUCLEOTIDE SEQUENCE [LARGE SCALE GENOMIC DNA]</scope>
    <source>
        <strain evidence="5 6">DIV2402</strain>
    </source>
</reference>
<dbReference type="InterPro" id="IPR003507">
    <property type="entry name" value="S66_fam"/>
</dbReference>
<dbReference type="Proteomes" id="UP000664701">
    <property type="component" value="Chromosome"/>
</dbReference>
<evidence type="ECO:0000259" key="4">
    <source>
        <dbReference type="Pfam" id="PF17676"/>
    </source>
</evidence>
<dbReference type="InterPro" id="IPR029062">
    <property type="entry name" value="Class_I_gatase-like"/>
</dbReference>
<dbReference type="InterPro" id="IPR040921">
    <property type="entry name" value="Peptidase_S66C"/>
</dbReference>
<evidence type="ECO:0000259" key="3">
    <source>
        <dbReference type="Pfam" id="PF02016"/>
    </source>
</evidence>
<dbReference type="InterPro" id="IPR027478">
    <property type="entry name" value="LdcA_N"/>
</dbReference>